<sequence>MIKGVIIVNNLGVVRLAKFYEQVHVTGESAEQAQQSVIKKIYRAVSKRQDNQCNYLEGSIPEWGGDTKLIYRHYATLYFVFACTNRESDLGILDLIQVFVEALDRSFENVCELDLIFHSDKCHYVLDEIIIGGLVLDTSITNIMGGADDQNKLHKSSLSLLTSGPKKTQIGARPGTLSSGYQ</sequence>
<evidence type="ECO:0000313" key="12">
    <source>
        <dbReference type="Proteomes" id="UP000789595"/>
    </source>
</evidence>
<dbReference type="EMBL" id="CAKKNE010000002">
    <property type="protein sequence ID" value="CAH0367395.1"/>
    <property type="molecule type" value="Genomic_DNA"/>
</dbReference>
<evidence type="ECO:0000256" key="1">
    <source>
        <dbReference type="ARBA" id="ARBA00004180"/>
    </source>
</evidence>
<dbReference type="PIRSF" id="PIRSF015588">
    <property type="entry name" value="AP_complex_sigma"/>
    <property type="match status" value="1"/>
</dbReference>
<evidence type="ECO:0000256" key="4">
    <source>
        <dbReference type="ARBA" id="ARBA00022448"/>
    </source>
</evidence>
<gene>
    <name evidence="11" type="ORF">PECAL_2P04130</name>
</gene>
<reference evidence="11" key="1">
    <citation type="submission" date="2021-11" db="EMBL/GenBank/DDBJ databases">
        <authorList>
            <consortium name="Genoscope - CEA"/>
            <person name="William W."/>
        </authorList>
    </citation>
    <scope>NUCLEOTIDE SEQUENCE</scope>
</reference>
<dbReference type="GO" id="GO:0006886">
    <property type="term" value="P:intracellular protein transport"/>
    <property type="evidence" value="ECO:0007669"/>
    <property type="project" value="UniProtKB-UniRule"/>
</dbReference>
<proteinExistence type="inferred from homology"/>
<evidence type="ECO:0000256" key="2">
    <source>
        <dbReference type="ARBA" id="ARBA00004555"/>
    </source>
</evidence>
<dbReference type="InterPro" id="IPR011012">
    <property type="entry name" value="Longin-like_dom_sf"/>
</dbReference>
<dbReference type="FunFam" id="3.30.450.60:FF:000001">
    <property type="entry name" value="AP complex subunit sigma"/>
    <property type="match status" value="1"/>
</dbReference>
<comment type="similarity">
    <text evidence="3 9">Belongs to the adaptor complexes small subunit family.</text>
</comment>
<dbReference type="InterPro" id="IPR000804">
    <property type="entry name" value="Clathrin_sm-chain_CS"/>
</dbReference>
<evidence type="ECO:0000256" key="7">
    <source>
        <dbReference type="ARBA" id="ARBA00023136"/>
    </source>
</evidence>
<evidence type="ECO:0000256" key="5">
    <source>
        <dbReference type="ARBA" id="ARBA00022927"/>
    </source>
</evidence>
<dbReference type="GO" id="GO:0030123">
    <property type="term" value="C:AP-3 adaptor complex"/>
    <property type="evidence" value="ECO:0007669"/>
    <property type="project" value="InterPro"/>
</dbReference>
<dbReference type="SUPFAM" id="SSF64356">
    <property type="entry name" value="SNARE-like"/>
    <property type="match status" value="1"/>
</dbReference>
<feature type="domain" description="AP complex mu/sigma subunit" evidence="10">
    <location>
        <begin position="1"/>
        <end position="144"/>
    </location>
</feature>
<dbReference type="PANTHER" id="PTHR11753">
    <property type="entry name" value="ADAPTOR COMPLEXES SMALL SUBUNIT FAMILY"/>
    <property type="match status" value="1"/>
</dbReference>
<dbReference type="PROSITE" id="PS00989">
    <property type="entry name" value="CLAT_ADAPTOR_S"/>
    <property type="match status" value="1"/>
</dbReference>
<dbReference type="GO" id="GO:0006896">
    <property type="term" value="P:Golgi to vacuole transport"/>
    <property type="evidence" value="ECO:0007669"/>
    <property type="project" value="InterPro"/>
</dbReference>
<dbReference type="Pfam" id="PF01217">
    <property type="entry name" value="Clat_adaptor_s"/>
    <property type="match status" value="1"/>
</dbReference>
<dbReference type="GO" id="GO:0030659">
    <property type="term" value="C:cytoplasmic vesicle membrane"/>
    <property type="evidence" value="ECO:0007669"/>
    <property type="project" value="UniProtKB-SubCell"/>
</dbReference>
<comment type="caution">
    <text evidence="11">The sequence shown here is derived from an EMBL/GenBank/DDBJ whole genome shotgun (WGS) entry which is preliminary data.</text>
</comment>
<dbReference type="GO" id="GO:0005794">
    <property type="term" value="C:Golgi apparatus"/>
    <property type="evidence" value="ECO:0007669"/>
    <property type="project" value="UniProtKB-SubCell"/>
</dbReference>
<dbReference type="OrthoDB" id="10261046at2759"/>
<dbReference type="InterPro" id="IPR027155">
    <property type="entry name" value="APS3"/>
</dbReference>
<dbReference type="Proteomes" id="UP000789595">
    <property type="component" value="Unassembled WGS sequence"/>
</dbReference>
<dbReference type="InterPro" id="IPR022775">
    <property type="entry name" value="AP_mu_sigma_su"/>
</dbReference>
<organism evidence="11 12">
    <name type="scientific">Pelagomonas calceolata</name>
    <dbReference type="NCBI Taxonomy" id="35677"/>
    <lineage>
        <taxon>Eukaryota</taxon>
        <taxon>Sar</taxon>
        <taxon>Stramenopiles</taxon>
        <taxon>Ochrophyta</taxon>
        <taxon>Pelagophyceae</taxon>
        <taxon>Pelagomonadales</taxon>
        <taxon>Pelagomonadaceae</taxon>
        <taxon>Pelagomonas</taxon>
    </lineage>
</organism>
<evidence type="ECO:0000256" key="9">
    <source>
        <dbReference type="PIRNR" id="PIRNR015588"/>
    </source>
</evidence>
<keyword evidence="8" id="KW-0968">Cytoplasmic vesicle</keyword>
<keyword evidence="5 9" id="KW-0653">Protein transport</keyword>
<comment type="subcellular location">
    <subcellularLocation>
        <location evidence="1">Cytoplasmic vesicle membrane</location>
        <topology evidence="1">Peripheral membrane protein</topology>
        <orientation evidence="1">Cytoplasmic side</orientation>
    </subcellularLocation>
    <subcellularLocation>
        <location evidence="2">Golgi apparatus</location>
    </subcellularLocation>
</comment>
<keyword evidence="4 9" id="KW-0813">Transport</keyword>
<protein>
    <recommendedName>
        <fullName evidence="9">AP complex subunit sigma</fullName>
    </recommendedName>
</protein>
<evidence type="ECO:0000256" key="3">
    <source>
        <dbReference type="ARBA" id="ARBA00006972"/>
    </source>
</evidence>
<keyword evidence="12" id="KW-1185">Reference proteome</keyword>
<keyword evidence="6" id="KW-0333">Golgi apparatus</keyword>
<dbReference type="CDD" id="cd14834">
    <property type="entry name" value="AP3_sigma"/>
    <property type="match status" value="1"/>
</dbReference>
<keyword evidence="7 9" id="KW-0472">Membrane</keyword>
<evidence type="ECO:0000256" key="8">
    <source>
        <dbReference type="ARBA" id="ARBA00023329"/>
    </source>
</evidence>
<evidence type="ECO:0000313" key="11">
    <source>
        <dbReference type="EMBL" id="CAH0367395.1"/>
    </source>
</evidence>
<accession>A0A8J2WGF1</accession>
<dbReference type="AlphaFoldDB" id="A0A8J2WGF1"/>
<evidence type="ECO:0000256" key="6">
    <source>
        <dbReference type="ARBA" id="ARBA00023034"/>
    </source>
</evidence>
<dbReference type="Gene3D" id="3.30.450.60">
    <property type="match status" value="1"/>
</dbReference>
<name>A0A8J2WGF1_9STRA</name>
<evidence type="ECO:0000259" key="10">
    <source>
        <dbReference type="Pfam" id="PF01217"/>
    </source>
</evidence>
<dbReference type="InterPro" id="IPR016635">
    <property type="entry name" value="AP_complex_ssu"/>
</dbReference>